<sequence>MTTMLLVDTYRNRPEGHIVASSTEAYGKTKFEVCDSTGVFQQFLGANEKTLEGFAREIEMEGSRHYRWISRADYDNPQEATQRLMNKILGRTE</sequence>
<dbReference type="AlphaFoldDB" id="A0A2A4X196"/>
<gene>
    <name evidence="1" type="ORF">COB21_04375</name>
</gene>
<reference evidence="2" key="1">
    <citation type="submission" date="2017-08" db="EMBL/GenBank/DDBJ databases">
        <title>A dynamic microbial community with high functional redundancy inhabits the cold, oxic subseafloor aquifer.</title>
        <authorList>
            <person name="Tully B.J."/>
            <person name="Wheat C.G."/>
            <person name="Glazer B.T."/>
            <person name="Huber J.A."/>
        </authorList>
    </citation>
    <scope>NUCLEOTIDE SEQUENCE [LARGE SCALE GENOMIC DNA]</scope>
</reference>
<name>A0A2A4X196_UNCAE</name>
<organism evidence="1 2">
    <name type="scientific">Aerophobetes bacterium</name>
    <dbReference type="NCBI Taxonomy" id="2030807"/>
    <lineage>
        <taxon>Bacteria</taxon>
        <taxon>Candidatus Aerophobota</taxon>
    </lineage>
</organism>
<proteinExistence type="predicted"/>
<accession>A0A2A4X196</accession>
<protein>
    <submittedName>
        <fullName evidence="1">Uncharacterized protein</fullName>
    </submittedName>
</protein>
<evidence type="ECO:0000313" key="1">
    <source>
        <dbReference type="EMBL" id="PCI76472.1"/>
    </source>
</evidence>
<dbReference type="Proteomes" id="UP000218775">
    <property type="component" value="Unassembled WGS sequence"/>
</dbReference>
<comment type="caution">
    <text evidence="1">The sequence shown here is derived from an EMBL/GenBank/DDBJ whole genome shotgun (WGS) entry which is preliminary data.</text>
</comment>
<evidence type="ECO:0000313" key="2">
    <source>
        <dbReference type="Proteomes" id="UP000218775"/>
    </source>
</evidence>
<dbReference type="EMBL" id="NVUK01000028">
    <property type="protein sequence ID" value="PCI76472.1"/>
    <property type="molecule type" value="Genomic_DNA"/>
</dbReference>